<dbReference type="Proteomes" id="UP000045285">
    <property type="component" value="Unassembled WGS sequence"/>
</dbReference>
<dbReference type="EMBL" id="CCMZ01000075">
    <property type="protein sequence ID" value="CDX28509.1"/>
    <property type="molecule type" value="Genomic_DNA"/>
</dbReference>
<comment type="similarity">
    <text evidence="1">Belongs to the UxaA family.</text>
</comment>
<dbReference type="EC" id="4.2.1.7" evidence="6"/>
<evidence type="ECO:0000259" key="4">
    <source>
        <dbReference type="Pfam" id="PF04295"/>
    </source>
</evidence>
<reference evidence="7" key="1">
    <citation type="submission" date="2014-08" db="EMBL/GenBank/DDBJ databases">
        <authorList>
            <person name="Moulin L."/>
        </authorList>
    </citation>
    <scope>NUCLEOTIDE SEQUENCE [LARGE SCALE GENOMIC DNA]</scope>
</reference>
<evidence type="ECO:0000313" key="7">
    <source>
        <dbReference type="Proteomes" id="UP000045285"/>
    </source>
</evidence>
<evidence type="ECO:0000256" key="3">
    <source>
        <dbReference type="SAM" id="MobiDB-lite"/>
    </source>
</evidence>
<feature type="region of interest" description="Disordered" evidence="3">
    <location>
        <begin position="232"/>
        <end position="251"/>
    </location>
</feature>
<dbReference type="STRING" id="69974.MPLDJ20_60309"/>
<dbReference type="GO" id="GO:0019698">
    <property type="term" value="P:D-galacturonate catabolic process"/>
    <property type="evidence" value="ECO:0007669"/>
    <property type="project" value="TreeGrafter"/>
</dbReference>
<dbReference type="InterPro" id="IPR052172">
    <property type="entry name" value="UxaA_altronate/galactarate_dh"/>
</dbReference>
<keyword evidence="2 6" id="KW-0456">Lyase</keyword>
<proteinExistence type="inferred from homology"/>
<evidence type="ECO:0000313" key="6">
    <source>
        <dbReference type="EMBL" id="CDX28509.1"/>
    </source>
</evidence>
<dbReference type="InterPro" id="IPR007392">
    <property type="entry name" value="GD_AH_second"/>
</dbReference>
<sequence>MPPLASDKGKIDRLPSFRGFSRADGSVGIRNYVLVLCTNGLALRVSERIAASLEGALLAATSAGRGHIEPDLGLHVDQLVGLGRNPNVGAVLVVGVDNATTAMVSARISEGGKPVANVSFAEQEEDMLSVLEQGIRRGAALLREASRARRETLPGTKLVVGVECGHSDATSGLISNPVVGAAVDLLVSRGATVIAGETVEWLGAEHILAGRARDPSIAQGILRAVERRESLASASGRSLTGNNPGEENIRGGLSTIEEKSLGAVAKTGNCPIDGMLSVAEPPPAGGLYLMDGPSFSPESMTGFTAAGAQLMLFTTGPGNSTASALAPTIKITARRETARRLPEQIDFDASPVAEGAETIEEAACRLLATIFEVAGGTLTFGEILGEGLEVPTRIRGSL</sequence>
<organism evidence="6 7">
    <name type="scientific">Mesorhizobium plurifarium</name>
    <dbReference type="NCBI Taxonomy" id="69974"/>
    <lineage>
        <taxon>Bacteria</taxon>
        <taxon>Pseudomonadati</taxon>
        <taxon>Pseudomonadota</taxon>
        <taxon>Alphaproteobacteria</taxon>
        <taxon>Hyphomicrobiales</taxon>
        <taxon>Phyllobacteriaceae</taxon>
        <taxon>Mesorhizobium</taxon>
    </lineage>
</organism>
<dbReference type="Pfam" id="PF04295">
    <property type="entry name" value="GD_AH_second"/>
    <property type="match status" value="1"/>
</dbReference>
<feature type="domain" description="D-galactarate/Altronate dehydratase C-terminal" evidence="5">
    <location>
        <begin position="157"/>
        <end position="387"/>
    </location>
</feature>
<accession>A0A090EJH0</accession>
<feature type="compositionally biased region" description="Polar residues" evidence="3">
    <location>
        <begin position="232"/>
        <end position="245"/>
    </location>
</feature>
<evidence type="ECO:0000256" key="1">
    <source>
        <dbReference type="ARBA" id="ARBA00010986"/>
    </source>
</evidence>
<name>A0A090EJH0_MESPL</name>
<dbReference type="GO" id="GO:0008789">
    <property type="term" value="F:altronate dehydratase activity"/>
    <property type="evidence" value="ECO:0007669"/>
    <property type="project" value="UniProtKB-EC"/>
</dbReference>
<evidence type="ECO:0000259" key="5">
    <source>
        <dbReference type="Pfam" id="PF20629"/>
    </source>
</evidence>
<feature type="domain" description="D-galactarate/Altronate dehydratase second" evidence="4">
    <location>
        <begin position="19"/>
        <end position="145"/>
    </location>
</feature>
<dbReference type="AlphaFoldDB" id="A0A090EJH0"/>
<dbReference type="PANTHER" id="PTHR30536">
    <property type="entry name" value="ALTRONATE/GALACTARATE DEHYDRATASE"/>
    <property type="match status" value="1"/>
</dbReference>
<dbReference type="PANTHER" id="PTHR30536:SF5">
    <property type="entry name" value="ALTRONATE DEHYDRATASE"/>
    <property type="match status" value="1"/>
</dbReference>
<keyword evidence="7" id="KW-1185">Reference proteome</keyword>
<dbReference type="InterPro" id="IPR048332">
    <property type="entry name" value="GD_AH_C"/>
</dbReference>
<gene>
    <name evidence="6" type="ORF">MPL3356_80319</name>
</gene>
<protein>
    <submittedName>
        <fullName evidence="6">Altronate dehydratase</fullName>
        <ecNumber evidence="6">4.2.1.7</ecNumber>
    </submittedName>
</protein>
<dbReference type="Pfam" id="PF20629">
    <property type="entry name" value="GD_AH_C"/>
    <property type="match status" value="1"/>
</dbReference>
<evidence type="ECO:0000256" key="2">
    <source>
        <dbReference type="ARBA" id="ARBA00023239"/>
    </source>
</evidence>